<sequence>MAYLTNLAKAKYKNLILLNPTAPTTAQVAEKGSGVKAATTITSHPYKLIFFSYFPIIYFFIIS</sequence>
<organism evidence="2">
    <name type="scientific">marine metagenome</name>
    <dbReference type="NCBI Taxonomy" id="408172"/>
    <lineage>
        <taxon>unclassified sequences</taxon>
        <taxon>metagenomes</taxon>
        <taxon>ecological metagenomes</taxon>
    </lineage>
</organism>
<protein>
    <submittedName>
        <fullName evidence="2">Uncharacterized protein</fullName>
    </submittedName>
</protein>
<accession>A0A381R165</accession>
<evidence type="ECO:0000313" key="2">
    <source>
        <dbReference type="EMBL" id="SUZ85220.1"/>
    </source>
</evidence>
<proteinExistence type="predicted"/>
<keyword evidence="1" id="KW-0812">Transmembrane</keyword>
<gene>
    <name evidence="2" type="ORF">METZ01_LOCUS38074</name>
</gene>
<keyword evidence="1" id="KW-0472">Membrane</keyword>
<reference evidence="2" key="1">
    <citation type="submission" date="2018-05" db="EMBL/GenBank/DDBJ databases">
        <authorList>
            <person name="Lanie J.A."/>
            <person name="Ng W.-L."/>
            <person name="Kazmierczak K.M."/>
            <person name="Andrzejewski T.M."/>
            <person name="Davidsen T.M."/>
            <person name="Wayne K.J."/>
            <person name="Tettelin H."/>
            <person name="Glass J.I."/>
            <person name="Rusch D."/>
            <person name="Podicherti R."/>
            <person name="Tsui H.-C.T."/>
            <person name="Winkler M.E."/>
        </authorList>
    </citation>
    <scope>NUCLEOTIDE SEQUENCE</scope>
</reference>
<dbReference type="EMBL" id="UINC01001626">
    <property type="protein sequence ID" value="SUZ85220.1"/>
    <property type="molecule type" value="Genomic_DNA"/>
</dbReference>
<name>A0A381R165_9ZZZZ</name>
<dbReference type="AlphaFoldDB" id="A0A381R165"/>
<evidence type="ECO:0000256" key="1">
    <source>
        <dbReference type="SAM" id="Phobius"/>
    </source>
</evidence>
<keyword evidence="1" id="KW-1133">Transmembrane helix</keyword>
<feature type="transmembrane region" description="Helical" evidence="1">
    <location>
        <begin position="44"/>
        <end position="62"/>
    </location>
</feature>